<dbReference type="EMBL" id="RYFC01000001">
    <property type="protein sequence ID" value="RTZ49246.1"/>
    <property type="molecule type" value="Genomic_DNA"/>
</dbReference>
<evidence type="ECO:0000313" key="1">
    <source>
        <dbReference type="EMBL" id="RTZ49246.1"/>
    </source>
</evidence>
<comment type="caution">
    <text evidence="1">The sequence shown here is derived from an EMBL/GenBank/DDBJ whole genome shotgun (WGS) entry which is preliminary data.</text>
</comment>
<protein>
    <submittedName>
        <fullName evidence="1">Uncharacterized protein</fullName>
    </submittedName>
</protein>
<dbReference type="AlphaFoldDB" id="A0A3S0PRM1"/>
<proteinExistence type="predicted"/>
<sequence>MIPFSGVLAETKTVAEKNREDLSGVKRIKLGELDLFILTTVTFTKRSEFICSRATVSELKKF</sequence>
<name>A0A3S0PRM1_9FLAO</name>
<evidence type="ECO:0000313" key="2">
    <source>
        <dbReference type="Proteomes" id="UP000276953"/>
    </source>
</evidence>
<dbReference type="Proteomes" id="UP000276953">
    <property type="component" value="Unassembled WGS sequence"/>
</dbReference>
<reference evidence="1 2" key="1">
    <citation type="submission" date="2018-12" db="EMBL/GenBank/DDBJ databases">
        <title>Draft Genome Sequence of Chryseobacterium arthrosphaerae strain ED882-96 Isolated from the Blood of a Patient with Liver Cirrhosis in Taiwan.</title>
        <authorList>
            <person name="Lin J.-N."/>
            <person name="Lai C.-H."/>
            <person name="Yang C.-H."/>
            <person name="Huang Y.-H."/>
        </authorList>
    </citation>
    <scope>NUCLEOTIDE SEQUENCE [LARGE SCALE GENOMIC DNA]</scope>
    <source>
        <strain evidence="1 2">ED882-96</strain>
    </source>
</reference>
<accession>A0A3S0PRM1</accession>
<organism evidence="1 2">
    <name type="scientific">Chryseobacterium arthrosphaerae</name>
    <dbReference type="NCBI Taxonomy" id="651561"/>
    <lineage>
        <taxon>Bacteria</taxon>
        <taxon>Pseudomonadati</taxon>
        <taxon>Bacteroidota</taxon>
        <taxon>Flavobacteriia</taxon>
        <taxon>Flavobacteriales</taxon>
        <taxon>Weeksellaceae</taxon>
        <taxon>Chryseobacterium group</taxon>
        <taxon>Chryseobacterium</taxon>
    </lineage>
</organism>
<gene>
    <name evidence="1" type="ORF">EJ377_00430</name>
</gene>